<evidence type="ECO:0000313" key="7">
    <source>
        <dbReference type="Proteomes" id="UP000664096"/>
    </source>
</evidence>
<dbReference type="NCBIfam" id="NF006769">
    <property type="entry name" value="PRK09290.1-3"/>
    <property type="match status" value="1"/>
</dbReference>
<comment type="caution">
    <text evidence="6">The sequence shown here is derived from an EMBL/GenBank/DDBJ whole genome shotgun (WGS) entry which is preliminary data.</text>
</comment>
<dbReference type="Pfam" id="PF01546">
    <property type="entry name" value="Peptidase_M20"/>
    <property type="match status" value="1"/>
</dbReference>
<dbReference type="CDD" id="cd03884">
    <property type="entry name" value="M20_bAS"/>
    <property type="match status" value="1"/>
</dbReference>
<evidence type="ECO:0000313" key="6">
    <source>
        <dbReference type="EMBL" id="MBN9668817.1"/>
    </source>
</evidence>
<feature type="binding site" evidence="3">
    <location>
        <position position="385"/>
    </location>
    <ligand>
        <name>Zn(2+)</name>
        <dbReference type="ChEBI" id="CHEBI:29105"/>
        <label>2</label>
    </ligand>
</feature>
<dbReference type="RefSeq" id="WP_207138081.1">
    <property type="nucleotide sequence ID" value="NZ_JAEKJZ010000001.1"/>
</dbReference>
<dbReference type="AlphaFoldDB" id="A0A939J1T7"/>
<name>A0A939J1T7_9HYPH</name>
<protein>
    <submittedName>
        <fullName evidence="6">Zn-dependent hydrolase</fullName>
    </submittedName>
</protein>
<evidence type="ECO:0000256" key="4">
    <source>
        <dbReference type="SAM" id="Coils"/>
    </source>
</evidence>
<keyword evidence="4" id="KW-0175">Coiled coil</keyword>
<dbReference type="NCBIfam" id="NF006771">
    <property type="entry name" value="PRK09290.1-5"/>
    <property type="match status" value="1"/>
</dbReference>
<feature type="coiled-coil region" evidence="4">
    <location>
        <begin position="291"/>
        <end position="318"/>
    </location>
</feature>
<dbReference type="InterPro" id="IPR036264">
    <property type="entry name" value="Bact_exopeptidase_dim_dom"/>
</dbReference>
<dbReference type="Gene3D" id="3.40.630.10">
    <property type="entry name" value="Zn peptidases"/>
    <property type="match status" value="1"/>
</dbReference>
<dbReference type="SUPFAM" id="SSF53187">
    <property type="entry name" value="Zn-dependent exopeptidases"/>
    <property type="match status" value="1"/>
</dbReference>
<feature type="binding site" evidence="3">
    <location>
        <position position="132"/>
    </location>
    <ligand>
        <name>Zn(2+)</name>
        <dbReference type="ChEBI" id="CHEBI:29105"/>
        <label>2</label>
    </ligand>
</feature>
<feature type="binding site" evidence="3">
    <location>
        <position position="97"/>
    </location>
    <ligand>
        <name>Zn(2+)</name>
        <dbReference type="ChEBI" id="CHEBI:29105"/>
        <label>2</label>
    </ligand>
</feature>
<proteinExistence type="inferred from homology"/>
<dbReference type="InterPro" id="IPR002933">
    <property type="entry name" value="Peptidase_M20"/>
</dbReference>
<keyword evidence="3" id="KW-0862">Zinc</keyword>
<dbReference type="PANTHER" id="PTHR32494">
    <property type="entry name" value="ALLANTOATE DEIMINASE-RELATED"/>
    <property type="match status" value="1"/>
</dbReference>
<dbReference type="GO" id="GO:0016813">
    <property type="term" value="F:hydrolase activity, acting on carbon-nitrogen (but not peptide) bonds, in linear amidines"/>
    <property type="evidence" value="ECO:0007669"/>
    <property type="project" value="InterPro"/>
</dbReference>
<reference evidence="6" key="1">
    <citation type="submission" date="2020-12" db="EMBL/GenBank/DDBJ databases">
        <title>Oil enriched cultivation method for isolating marine PHA-producing bacteria.</title>
        <authorList>
            <person name="Zheng W."/>
            <person name="Yu S."/>
            <person name="Huang Y."/>
        </authorList>
    </citation>
    <scope>NUCLEOTIDE SEQUENCE</scope>
    <source>
        <strain evidence="6">SY-2-12</strain>
    </source>
</reference>
<dbReference type="SUPFAM" id="SSF55031">
    <property type="entry name" value="Bacterial exopeptidase dimerisation domain"/>
    <property type="match status" value="1"/>
</dbReference>
<evidence type="ECO:0000256" key="1">
    <source>
        <dbReference type="ARBA" id="ARBA00006153"/>
    </source>
</evidence>
<dbReference type="PANTHER" id="PTHR32494:SF5">
    <property type="entry name" value="ALLANTOATE AMIDOHYDROLASE"/>
    <property type="match status" value="1"/>
</dbReference>
<organism evidence="6 7">
    <name type="scientific">Roseibium aggregatum</name>
    <dbReference type="NCBI Taxonomy" id="187304"/>
    <lineage>
        <taxon>Bacteria</taxon>
        <taxon>Pseudomonadati</taxon>
        <taxon>Pseudomonadota</taxon>
        <taxon>Alphaproteobacteria</taxon>
        <taxon>Hyphomicrobiales</taxon>
        <taxon>Stappiaceae</taxon>
        <taxon>Roseibium</taxon>
    </lineage>
</organism>
<dbReference type="GO" id="GO:0046872">
    <property type="term" value="F:metal ion binding"/>
    <property type="evidence" value="ECO:0007669"/>
    <property type="project" value="UniProtKB-KW"/>
</dbReference>
<comment type="similarity">
    <text evidence="1">Belongs to the peptidase M20 family.</text>
</comment>
<keyword evidence="2 6" id="KW-0378">Hydrolase</keyword>
<dbReference type="PIRSF" id="PIRSF001235">
    <property type="entry name" value="Amidase_carbamoylase"/>
    <property type="match status" value="1"/>
</dbReference>
<dbReference type="EMBL" id="JAEKJZ010000001">
    <property type="protein sequence ID" value="MBN9668817.1"/>
    <property type="molecule type" value="Genomic_DNA"/>
</dbReference>
<feature type="binding site" evidence="3">
    <location>
        <position position="97"/>
    </location>
    <ligand>
        <name>Zn(2+)</name>
        <dbReference type="ChEBI" id="CHEBI:29105"/>
        <label>1</label>
    </ligand>
</feature>
<dbReference type="InterPro" id="IPR010158">
    <property type="entry name" value="Amidase_Cbmase"/>
</dbReference>
<dbReference type="Gene3D" id="3.30.70.360">
    <property type="match status" value="1"/>
</dbReference>
<evidence type="ECO:0000259" key="5">
    <source>
        <dbReference type="Pfam" id="PF07687"/>
    </source>
</evidence>
<feature type="binding site" evidence="3">
    <location>
        <position position="86"/>
    </location>
    <ligand>
        <name>Zn(2+)</name>
        <dbReference type="ChEBI" id="CHEBI:29105"/>
        <label>1</label>
    </ligand>
</feature>
<accession>A0A939J1T7</accession>
<gene>
    <name evidence="6" type="ORF">JF539_00620</name>
</gene>
<evidence type="ECO:0000256" key="2">
    <source>
        <dbReference type="ARBA" id="ARBA00022801"/>
    </source>
</evidence>
<dbReference type="Proteomes" id="UP000664096">
    <property type="component" value="Unassembled WGS sequence"/>
</dbReference>
<comment type="cofactor">
    <cofactor evidence="3">
        <name>Zn(2+)</name>
        <dbReference type="ChEBI" id="CHEBI:29105"/>
    </cofactor>
    <text evidence="3">Binds 2 Zn(2+) ions per subunit.</text>
</comment>
<dbReference type="InterPro" id="IPR011650">
    <property type="entry name" value="Peptidase_M20_dimer"/>
</dbReference>
<evidence type="ECO:0000256" key="3">
    <source>
        <dbReference type="PIRSR" id="PIRSR001235-1"/>
    </source>
</evidence>
<feature type="binding site" evidence="3">
    <location>
        <position position="193"/>
    </location>
    <ligand>
        <name>Zn(2+)</name>
        <dbReference type="ChEBI" id="CHEBI:29105"/>
        <label>1</label>
    </ligand>
</feature>
<keyword evidence="3" id="KW-0479">Metal-binding</keyword>
<dbReference type="NCBIfam" id="TIGR01879">
    <property type="entry name" value="hydantase"/>
    <property type="match status" value="1"/>
</dbReference>
<dbReference type="Pfam" id="PF07687">
    <property type="entry name" value="M20_dimer"/>
    <property type="match status" value="1"/>
</dbReference>
<feature type="domain" description="Peptidase M20 dimerisation" evidence="5">
    <location>
        <begin position="212"/>
        <end position="314"/>
    </location>
</feature>
<sequence length="425" mass="44923">MSGDLSKFRIDADRLMGRIERLGEIGSLPGGGVCRLALTDEDKAGRDLVTGWMRDLGLDVSVDRIGNVWGIRAGLEGGPPVLLGSHIDTVATGGLYDGTLGVLAGLEVIATLNDAAVETRFPVAVAFFTNEEGSRFAPDMMGSAVHQGSLPLEEALAVVGIDGATVGSELQRIGYGGTIEPETLCPRAFLELHIEQGPVLEREGLEIGAVTGVQGISWTEYVLTGVSNHAGTTPMAYRHDAGLVAAEAIVAARRVTGEIGGTQVATVGSLKLEPNLVNVVPEKAVFTIDLRNAEEEALQQAEAAVETAIRKAAEAEGVTVASRKLARFEPVAFDERLVSIIEARAKSAGLSIRRMHSGAGHDAQMFAPNCPTAMIFVPSRDGLSHNIREYTAPELIAAGARILLETALMLASDEFDLAKDQEKRP</sequence>